<reference evidence="22" key="1">
    <citation type="submission" date="2022-05" db="EMBL/GenBank/DDBJ databases">
        <title>Draft genome sequence of Clostridium tertium strain CP3 isolated from Peru.</title>
        <authorList>
            <person name="Hurtado R."/>
            <person name="Lima L."/>
            <person name="Sousa T."/>
            <person name="Jaiswal A.K."/>
            <person name="Tiwari S."/>
            <person name="Maturrano L."/>
            <person name="Brenig B."/>
            <person name="Azevedo V."/>
        </authorList>
    </citation>
    <scope>NUCLEOTIDE SEQUENCE</scope>
    <source>
        <strain evidence="22">CP3</strain>
    </source>
</reference>
<comment type="cofactor">
    <cofactor evidence="17">
        <name>Mg(2+)</name>
        <dbReference type="ChEBI" id="CHEBI:18420"/>
    </cofactor>
</comment>
<feature type="binding site" evidence="18">
    <location>
        <begin position="130"/>
        <end position="136"/>
    </location>
    <ligand>
        <name>(6S)-NADPHX</name>
        <dbReference type="ChEBI" id="CHEBI:64076"/>
    </ligand>
</feature>
<protein>
    <recommendedName>
        <fullName evidence="19">Bifunctional NAD(P)H-hydrate repair enzyme</fullName>
    </recommendedName>
    <alternativeName>
        <fullName evidence="19">Nicotinamide nucleotide repair protein</fullName>
    </alternativeName>
    <domain>
        <recommendedName>
            <fullName evidence="19">ADP-dependent (S)-NAD(P)H-hydrate dehydratase</fullName>
            <ecNumber evidence="19">4.2.1.136</ecNumber>
        </recommendedName>
        <alternativeName>
            <fullName evidence="19">ADP-dependent NAD(P)HX dehydratase</fullName>
        </alternativeName>
    </domain>
    <domain>
        <recommendedName>
            <fullName evidence="19">NAD(P)H-hydrate epimerase</fullName>
            <ecNumber evidence="19">5.1.99.6</ecNumber>
        </recommendedName>
    </domain>
</protein>
<keyword evidence="8 17" id="KW-0521">NADP</keyword>
<dbReference type="InterPro" id="IPR000631">
    <property type="entry name" value="CARKD"/>
</dbReference>
<dbReference type="PANTHER" id="PTHR12592">
    <property type="entry name" value="ATP-DEPENDENT (S)-NAD(P)H-HYDRATE DEHYDRATASE FAMILY MEMBER"/>
    <property type="match status" value="1"/>
</dbReference>
<feature type="binding site" evidence="18">
    <location>
        <position position="141"/>
    </location>
    <ligand>
        <name>(6S)-NADPHX</name>
        <dbReference type="ChEBI" id="CHEBI:64076"/>
    </ligand>
</feature>
<dbReference type="PROSITE" id="PS51385">
    <property type="entry name" value="YJEF_N"/>
    <property type="match status" value="1"/>
</dbReference>
<dbReference type="EC" id="4.2.1.136" evidence="19"/>
<dbReference type="SUPFAM" id="SSF53613">
    <property type="entry name" value="Ribokinase-like"/>
    <property type="match status" value="1"/>
</dbReference>
<keyword evidence="9 18" id="KW-0630">Potassium</keyword>
<evidence type="ECO:0000256" key="7">
    <source>
        <dbReference type="ARBA" id="ARBA00022840"/>
    </source>
</evidence>
<dbReference type="NCBIfam" id="TIGR00197">
    <property type="entry name" value="yjeF_nterm"/>
    <property type="match status" value="1"/>
</dbReference>
<comment type="similarity">
    <text evidence="3 19">In the N-terminal section; belongs to the NnrE/AIBP family.</text>
</comment>
<comment type="catalytic activity">
    <reaction evidence="1 18 19">
        <text>(6R)-NADHX = (6S)-NADHX</text>
        <dbReference type="Rhea" id="RHEA:32215"/>
        <dbReference type="ChEBI" id="CHEBI:64074"/>
        <dbReference type="ChEBI" id="CHEBI:64075"/>
        <dbReference type="EC" id="5.1.99.6"/>
    </reaction>
</comment>
<feature type="binding site" evidence="17">
    <location>
        <position position="322"/>
    </location>
    <ligand>
        <name>(6S)-NADPHX</name>
        <dbReference type="ChEBI" id="CHEBI:64076"/>
    </ligand>
</feature>
<evidence type="ECO:0000256" key="10">
    <source>
        <dbReference type="ARBA" id="ARBA00023027"/>
    </source>
</evidence>
<evidence type="ECO:0000313" key="22">
    <source>
        <dbReference type="EMBL" id="MDC4241551.1"/>
    </source>
</evidence>
<evidence type="ECO:0000256" key="4">
    <source>
        <dbReference type="ARBA" id="ARBA00009524"/>
    </source>
</evidence>
<dbReference type="CDD" id="cd01171">
    <property type="entry name" value="YXKO-related"/>
    <property type="match status" value="1"/>
</dbReference>
<dbReference type="SUPFAM" id="SSF64153">
    <property type="entry name" value="YjeF N-terminal domain-like"/>
    <property type="match status" value="1"/>
</dbReference>
<evidence type="ECO:0000259" key="20">
    <source>
        <dbReference type="PROSITE" id="PS51383"/>
    </source>
</evidence>
<keyword evidence="13" id="KW-0511">Multifunctional enzyme</keyword>
<organism evidence="22 23">
    <name type="scientific">Clostridium tertium</name>
    <dbReference type="NCBI Taxonomy" id="1559"/>
    <lineage>
        <taxon>Bacteria</taxon>
        <taxon>Bacillati</taxon>
        <taxon>Bacillota</taxon>
        <taxon>Clostridia</taxon>
        <taxon>Eubacteriales</taxon>
        <taxon>Clostridiaceae</taxon>
        <taxon>Clostridium</taxon>
    </lineage>
</organism>
<evidence type="ECO:0000256" key="15">
    <source>
        <dbReference type="ARBA" id="ARBA00048238"/>
    </source>
</evidence>
<dbReference type="InterPro" id="IPR030677">
    <property type="entry name" value="Nnr"/>
</dbReference>
<evidence type="ECO:0000256" key="3">
    <source>
        <dbReference type="ARBA" id="ARBA00006001"/>
    </source>
</evidence>
<comment type="function">
    <text evidence="14 19">Bifunctional enzyme that catalyzes the epimerization of the S- and R-forms of NAD(P)HX and the dehydration of the S-form of NAD(P)HX at the expense of ADP, which is converted to AMP. This allows the repair of both epimers of NAD(P)HX, a damaged form of NAD(P)H that is a result of enzymatic or heat-dependent hydration.</text>
</comment>
<comment type="caution">
    <text evidence="22">The sequence shown here is derived from an EMBL/GenBank/DDBJ whole genome shotgun (WGS) entry which is preliminary data.</text>
</comment>
<dbReference type="GO" id="GO:0005524">
    <property type="term" value="F:ATP binding"/>
    <property type="evidence" value="ECO:0007669"/>
    <property type="project" value="UniProtKB-UniRule"/>
</dbReference>
<feature type="binding site" evidence="17">
    <location>
        <position position="438"/>
    </location>
    <ligand>
        <name>AMP</name>
        <dbReference type="ChEBI" id="CHEBI:456215"/>
    </ligand>
</feature>
<comment type="catalytic activity">
    <reaction evidence="16 17 19">
        <text>(6S)-NADPHX + ADP = AMP + phosphate + NADPH + H(+)</text>
        <dbReference type="Rhea" id="RHEA:32235"/>
        <dbReference type="ChEBI" id="CHEBI:15378"/>
        <dbReference type="ChEBI" id="CHEBI:43474"/>
        <dbReference type="ChEBI" id="CHEBI:57783"/>
        <dbReference type="ChEBI" id="CHEBI:64076"/>
        <dbReference type="ChEBI" id="CHEBI:456215"/>
        <dbReference type="ChEBI" id="CHEBI:456216"/>
        <dbReference type="EC" id="4.2.1.136"/>
    </reaction>
</comment>
<keyword evidence="10 17" id="KW-0520">NAD</keyword>
<evidence type="ECO:0000256" key="19">
    <source>
        <dbReference type="PIRNR" id="PIRNR017184"/>
    </source>
</evidence>
<dbReference type="GO" id="GO:0046496">
    <property type="term" value="P:nicotinamide nucleotide metabolic process"/>
    <property type="evidence" value="ECO:0007669"/>
    <property type="project" value="UniProtKB-UniRule"/>
</dbReference>
<keyword evidence="6 17" id="KW-0547">Nucleotide-binding</keyword>
<comment type="similarity">
    <text evidence="4 19">In the C-terminal section; belongs to the NnrD/CARKD family.</text>
</comment>
<dbReference type="InterPro" id="IPR004443">
    <property type="entry name" value="YjeF_N_dom"/>
</dbReference>
<dbReference type="GO" id="GO:0052856">
    <property type="term" value="F:NAD(P)HX epimerase activity"/>
    <property type="evidence" value="ECO:0007669"/>
    <property type="project" value="UniProtKB-UniRule"/>
</dbReference>
<proteinExistence type="inferred from homology"/>
<feature type="domain" description="YjeF C-terminal" evidence="20">
    <location>
        <begin position="226"/>
        <end position="496"/>
    </location>
</feature>
<comment type="subunit">
    <text evidence="17">Homotetramer.</text>
</comment>
<evidence type="ECO:0000256" key="16">
    <source>
        <dbReference type="ARBA" id="ARBA00049209"/>
    </source>
</evidence>
<feature type="binding site" evidence="17">
    <location>
        <position position="261"/>
    </location>
    <ligand>
        <name>(6S)-NADPHX</name>
        <dbReference type="ChEBI" id="CHEBI:64076"/>
    </ligand>
</feature>
<keyword evidence="12 17" id="KW-0456">Lyase</keyword>
<dbReference type="EC" id="5.1.99.6" evidence="19"/>
<feature type="binding site" evidence="17">
    <location>
        <position position="439"/>
    </location>
    <ligand>
        <name>(6S)-NADPHX</name>
        <dbReference type="ChEBI" id="CHEBI:64076"/>
    </ligand>
</feature>
<dbReference type="HAMAP" id="MF_01965">
    <property type="entry name" value="NADHX_dehydratase"/>
    <property type="match status" value="1"/>
</dbReference>
<evidence type="ECO:0000256" key="6">
    <source>
        <dbReference type="ARBA" id="ARBA00022741"/>
    </source>
</evidence>
<dbReference type="HAMAP" id="MF_01966">
    <property type="entry name" value="NADHX_epimerase"/>
    <property type="match status" value="1"/>
</dbReference>
<feature type="binding site" evidence="18">
    <location>
        <position position="55"/>
    </location>
    <ligand>
        <name>K(+)</name>
        <dbReference type="ChEBI" id="CHEBI:29103"/>
    </ligand>
</feature>
<dbReference type="PROSITE" id="PS51383">
    <property type="entry name" value="YJEF_C_3"/>
    <property type="match status" value="1"/>
</dbReference>
<dbReference type="NCBIfam" id="TIGR00196">
    <property type="entry name" value="yjeF_cterm"/>
    <property type="match status" value="1"/>
</dbReference>
<comment type="catalytic activity">
    <reaction evidence="15 17 19">
        <text>(6S)-NADHX + ADP = AMP + phosphate + NADH + H(+)</text>
        <dbReference type="Rhea" id="RHEA:32223"/>
        <dbReference type="ChEBI" id="CHEBI:15378"/>
        <dbReference type="ChEBI" id="CHEBI:43474"/>
        <dbReference type="ChEBI" id="CHEBI:57945"/>
        <dbReference type="ChEBI" id="CHEBI:64074"/>
        <dbReference type="ChEBI" id="CHEBI:456215"/>
        <dbReference type="ChEBI" id="CHEBI:456216"/>
        <dbReference type="EC" id="4.2.1.136"/>
    </reaction>
</comment>
<evidence type="ECO:0000256" key="2">
    <source>
        <dbReference type="ARBA" id="ARBA00000909"/>
    </source>
</evidence>
<evidence type="ECO:0000256" key="5">
    <source>
        <dbReference type="ARBA" id="ARBA00022723"/>
    </source>
</evidence>
<evidence type="ECO:0000256" key="12">
    <source>
        <dbReference type="ARBA" id="ARBA00023239"/>
    </source>
</evidence>
<keyword evidence="11 18" id="KW-0413">Isomerase</keyword>
<comment type="similarity">
    <text evidence="17">Belongs to the NnrD/CARKD family.</text>
</comment>
<feature type="binding site" evidence="17">
    <location>
        <begin position="410"/>
        <end position="414"/>
    </location>
    <ligand>
        <name>AMP</name>
        <dbReference type="ChEBI" id="CHEBI:456215"/>
    </ligand>
</feature>
<evidence type="ECO:0000256" key="11">
    <source>
        <dbReference type="ARBA" id="ARBA00023235"/>
    </source>
</evidence>
<dbReference type="Gene3D" id="3.40.50.10260">
    <property type="entry name" value="YjeF N-terminal domain"/>
    <property type="match status" value="1"/>
</dbReference>
<keyword evidence="5 18" id="KW-0479">Metal-binding</keyword>
<feature type="binding site" evidence="18">
    <location>
        <position position="162"/>
    </location>
    <ligand>
        <name>K(+)</name>
        <dbReference type="ChEBI" id="CHEBI:29103"/>
    </ligand>
</feature>
<evidence type="ECO:0000256" key="14">
    <source>
        <dbReference type="ARBA" id="ARBA00025153"/>
    </source>
</evidence>
<keyword evidence="23" id="KW-1185">Reference proteome</keyword>
<dbReference type="RefSeq" id="WP_272470570.1">
    <property type="nucleotide sequence ID" value="NZ_JAMRYU010000016.1"/>
</dbReference>
<feature type="binding site" evidence="18">
    <location>
        <position position="126"/>
    </location>
    <ligand>
        <name>K(+)</name>
        <dbReference type="ChEBI" id="CHEBI:29103"/>
    </ligand>
</feature>
<comment type="function">
    <text evidence="18">Catalyzes the epimerization of the S- and R-forms of NAD(P)HX, a damaged form of NAD(P)H that is a result of enzymatic or heat-dependent hydration. This is a prerequisite for the S-specific NAD(P)H-hydrate dehydratase to allow the repair of both epimers of NAD(P)HX.</text>
</comment>
<accession>A0A9X4B3C9</accession>
<comment type="similarity">
    <text evidence="18">Belongs to the NnrE/AIBP family.</text>
</comment>
<dbReference type="Proteomes" id="UP001141183">
    <property type="component" value="Unassembled WGS sequence"/>
</dbReference>
<dbReference type="PANTHER" id="PTHR12592:SF0">
    <property type="entry name" value="ATP-DEPENDENT (S)-NAD(P)H-HYDRATE DEHYDRATASE"/>
    <property type="match status" value="1"/>
</dbReference>
<dbReference type="GO" id="GO:0110051">
    <property type="term" value="P:metabolite repair"/>
    <property type="evidence" value="ECO:0007669"/>
    <property type="project" value="TreeGrafter"/>
</dbReference>
<comment type="catalytic activity">
    <reaction evidence="2 18 19">
        <text>(6R)-NADPHX = (6S)-NADPHX</text>
        <dbReference type="Rhea" id="RHEA:32227"/>
        <dbReference type="ChEBI" id="CHEBI:64076"/>
        <dbReference type="ChEBI" id="CHEBI:64077"/>
        <dbReference type="EC" id="5.1.99.6"/>
    </reaction>
</comment>
<feature type="binding site" evidence="18">
    <location>
        <begin position="54"/>
        <end position="58"/>
    </location>
    <ligand>
        <name>(6S)-NADPHX</name>
        <dbReference type="ChEBI" id="CHEBI:64076"/>
    </ligand>
</feature>
<gene>
    <name evidence="17" type="primary">nnrD</name>
    <name evidence="18" type="synonym">nnrE</name>
    <name evidence="22" type="ORF">NE398_15540</name>
</gene>
<feature type="domain" description="YjeF N-terminal" evidence="21">
    <location>
        <begin position="9"/>
        <end position="216"/>
    </location>
</feature>
<dbReference type="InterPro" id="IPR029056">
    <property type="entry name" value="Ribokinase-like"/>
</dbReference>
<evidence type="ECO:0000256" key="13">
    <source>
        <dbReference type="ARBA" id="ARBA00023268"/>
    </source>
</evidence>
<comment type="function">
    <text evidence="17">Catalyzes the dehydration of the S-form of NAD(P)HX at the expense of ADP, which is converted to AMP. Together with NAD(P)HX epimerase, which catalyzes the epimerization of the S- and R-forms, the enzyme allows the repair of both epimers of NAD(P)HX, a damaged form of NAD(P)H that is a result of enzymatic or heat-dependent hydration.</text>
</comment>
<dbReference type="Gene3D" id="3.40.1190.20">
    <property type="match status" value="1"/>
</dbReference>
<comment type="cofactor">
    <cofactor evidence="18 19">
        <name>K(+)</name>
        <dbReference type="ChEBI" id="CHEBI:29103"/>
    </cofactor>
    <text evidence="18 19">Binds 1 potassium ion per subunit.</text>
</comment>
<dbReference type="Pfam" id="PF01256">
    <property type="entry name" value="Carb_kinase"/>
    <property type="match status" value="1"/>
</dbReference>
<evidence type="ECO:0000256" key="1">
    <source>
        <dbReference type="ARBA" id="ARBA00000013"/>
    </source>
</evidence>
<dbReference type="Pfam" id="PF03853">
    <property type="entry name" value="YjeF_N"/>
    <property type="match status" value="1"/>
</dbReference>
<evidence type="ECO:0000256" key="9">
    <source>
        <dbReference type="ARBA" id="ARBA00022958"/>
    </source>
</evidence>
<dbReference type="AlphaFoldDB" id="A0A9X4B3C9"/>
<feature type="binding site" evidence="17">
    <location>
        <position position="373"/>
    </location>
    <ligand>
        <name>(6S)-NADPHX</name>
        <dbReference type="ChEBI" id="CHEBI:64076"/>
    </ligand>
</feature>
<dbReference type="GO" id="GO:0046872">
    <property type="term" value="F:metal ion binding"/>
    <property type="evidence" value="ECO:0007669"/>
    <property type="project" value="UniProtKB-UniRule"/>
</dbReference>
<evidence type="ECO:0000259" key="21">
    <source>
        <dbReference type="PROSITE" id="PS51385"/>
    </source>
</evidence>
<keyword evidence="7 17" id="KW-0067">ATP-binding</keyword>
<evidence type="ECO:0000256" key="18">
    <source>
        <dbReference type="HAMAP-Rule" id="MF_01966"/>
    </source>
</evidence>
<evidence type="ECO:0000256" key="8">
    <source>
        <dbReference type="ARBA" id="ARBA00022857"/>
    </source>
</evidence>
<evidence type="ECO:0000313" key="23">
    <source>
        <dbReference type="Proteomes" id="UP001141183"/>
    </source>
</evidence>
<evidence type="ECO:0000256" key="17">
    <source>
        <dbReference type="HAMAP-Rule" id="MF_01965"/>
    </source>
</evidence>
<feature type="binding site" evidence="18">
    <location>
        <position position="159"/>
    </location>
    <ligand>
        <name>(6S)-NADPHX</name>
        <dbReference type="ChEBI" id="CHEBI:64076"/>
    </ligand>
</feature>
<sequence length="498" mass="54234">MYIMSTNKCKKVDRYTIDEIGIPSIVLVENAANEIVNKVVNLGEKFIVFCGNGNNGGDGLAIARKLILKNKDVYVVIINRAGKCSSDFSINLNILEKITTNIAYIKTDEDIKSLIPTFNNYNIAIDCIFGVGLNRSLDSFYIKLINIINECAGIKVSIDVPSGLNADNGEIMGASIEADITYTFEVIKRGFIEYKALSYLGELNVLNIGIPEDAKKVNSENIFILDRNQYAQILKKRSLYGHKGKYGKVAILAGSKGYTGAAYIATEACVKSGAGLTTLVSSKYVQDKLSCKLIEAMTLDIEERDKVKKLLNDSDVIAIGPGITEEKVYKDILSDIGNHGDKFFVVDAGALQLIARDKSMMNALKGKAIFTPHPGEMARLIGRSISFVEDNRLEVAKRYAKENEIIVVLKGYNTVITDGNNVYINNSGNSKMASGGMGDCLTGIISALIGQRHSLINSALLGTYIHGVAGEFASNEKYCTVASEVIENISKVMNYIVG</sequence>
<dbReference type="EMBL" id="JAMRYU010000016">
    <property type="protein sequence ID" value="MDC4241551.1"/>
    <property type="molecule type" value="Genomic_DNA"/>
</dbReference>
<dbReference type="PIRSF" id="PIRSF017184">
    <property type="entry name" value="Nnr"/>
    <property type="match status" value="1"/>
</dbReference>
<dbReference type="GO" id="GO:0052855">
    <property type="term" value="F:ADP-dependent NAD(P)H-hydrate dehydratase activity"/>
    <property type="evidence" value="ECO:0007669"/>
    <property type="project" value="UniProtKB-UniRule"/>
</dbReference>
<dbReference type="InterPro" id="IPR036652">
    <property type="entry name" value="YjeF_N_dom_sf"/>
</dbReference>
<name>A0A9X4B3C9_9CLOT</name>